<evidence type="ECO:0000313" key="2">
    <source>
        <dbReference type="EMBL" id="MBB5040900.1"/>
    </source>
</evidence>
<keyword evidence="1" id="KW-0732">Signal</keyword>
<dbReference type="RefSeq" id="WP_184140092.1">
    <property type="nucleotide sequence ID" value="NZ_JACHIK010000001.1"/>
</dbReference>
<evidence type="ECO:0000313" key="3">
    <source>
        <dbReference type="Proteomes" id="UP000535406"/>
    </source>
</evidence>
<accession>A0A7W7YRB3</accession>
<protein>
    <recommendedName>
        <fullName evidence="4">Sulfur globule protein</fullName>
    </recommendedName>
</protein>
<feature type="signal peptide" evidence="1">
    <location>
        <begin position="1"/>
        <end position="19"/>
    </location>
</feature>
<proteinExistence type="predicted"/>
<dbReference type="EMBL" id="JACHIK010000001">
    <property type="protein sequence ID" value="MBB5040900.1"/>
    <property type="molecule type" value="Genomic_DNA"/>
</dbReference>
<comment type="caution">
    <text evidence="2">The sequence shown here is derived from an EMBL/GenBank/DDBJ whole genome shotgun (WGS) entry which is preliminary data.</text>
</comment>
<sequence length="75" mass="8680">MRKFLMSAVIATVAAVSFAAPSQAGGFYFGVGRHGWGHHHGYSHYHGHHRHCFWKKVKRHNKWGHVVFRTVRVCR</sequence>
<evidence type="ECO:0008006" key="4">
    <source>
        <dbReference type="Google" id="ProtNLM"/>
    </source>
</evidence>
<gene>
    <name evidence="2" type="ORF">HNQ66_000278</name>
</gene>
<reference evidence="2 3" key="1">
    <citation type="submission" date="2020-08" db="EMBL/GenBank/DDBJ databases">
        <title>Genomic Encyclopedia of Type Strains, Phase IV (KMG-IV): sequencing the most valuable type-strain genomes for metagenomic binning, comparative biology and taxonomic classification.</title>
        <authorList>
            <person name="Goeker M."/>
        </authorList>
    </citation>
    <scope>NUCLEOTIDE SEQUENCE [LARGE SCALE GENOMIC DNA]</scope>
    <source>
        <strain evidence="2 3">DSM 21319</strain>
    </source>
</reference>
<dbReference type="AlphaFoldDB" id="A0A7W7YRB3"/>
<dbReference type="Proteomes" id="UP000535406">
    <property type="component" value="Unassembled WGS sequence"/>
</dbReference>
<keyword evidence="3" id="KW-1185">Reference proteome</keyword>
<organism evidence="2 3">
    <name type="scientific">Shinella fusca</name>
    <dbReference type="NCBI Taxonomy" id="544480"/>
    <lineage>
        <taxon>Bacteria</taxon>
        <taxon>Pseudomonadati</taxon>
        <taxon>Pseudomonadota</taxon>
        <taxon>Alphaproteobacteria</taxon>
        <taxon>Hyphomicrobiales</taxon>
        <taxon>Rhizobiaceae</taxon>
        <taxon>Shinella</taxon>
    </lineage>
</organism>
<feature type="chain" id="PRO_5031532032" description="Sulfur globule protein" evidence="1">
    <location>
        <begin position="20"/>
        <end position="75"/>
    </location>
</feature>
<evidence type="ECO:0000256" key="1">
    <source>
        <dbReference type="SAM" id="SignalP"/>
    </source>
</evidence>
<name>A0A7W7YRB3_9HYPH</name>